<sequence>MKKILVLDDDTAMLEVLEAALEYASFSVKTAVQSDAIFNEIKEFTPDLVLVDYILNGVNGGEICHQIKCNPDTSHIPVILISAFPRVFLSLGDYGCNAFIPKPFELLDLVEQINTCIHSSANP</sequence>
<organism evidence="4 5">
    <name type="scientific">Pararcticibacter amylolyticus</name>
    <dbReference type="NCBI Taxonomy" id="2173175"/>
    <lineage>
        <taxon>Bacteria</taxon>
        <taxon>Pseudomonadati</taxon>
        <taxon>Bacteroidota</taxon>
        <taxon>Sphingobacteriia</taxon>
        <taxon>Sphingobacteriales</taxon>
        <taxon>Sphingobacteriaceae</taxon>
        <taxon>Pararcticibacter</taxon>
    </lineage>
</organism>
<dbReference type="Gene3D" id="3.40.50.2300">
    <property type="match status" value="1"/>
</dbReference>
<accession>A0A2U2PAH9</accession>
<dbReference type="PROSITE" id="PS50110">
    <property type="entry name" value="RESPONSE_REGULATORY"/>
    <property type="match status" value="1"/>
</dbReference>
<dbReference type="InterPro" id="IPR050595">
    <property type="entry name" value="Bact_response_regulator"/>
</dbReference>
<dbReference type="InterPro" id="IPR011006">
    <property type="entry name" value="CheY-like_superfamily"/>
</dbReference>
<name>A0A2U2PAH9_9SPHI</name>
<gene>
    <name evidence="4" type="ORF">DDR33_22200</name>
</gene>
<keyword evidence="1 2" id="KW-0597">Phosphoprotein</keyword>
<dbReference type="Proteomes" id="UP000245647">
    <property type="component" value="Unassembled WGS sequence"/>
</dbReference>
<dbReference type="OrthoDB" id="677887at2"/>
<dbReference type="SUPFAM" id="SSF52172">
    <property type="entry name" value="CheY-like"/>
    <property type="match status" value="1"/>
</dbReference>
<feature type="modified residue" description="4-aspartylphosphate" evidence="2">
    <location>
        <position position="52"/>
    </location>
</feature>
<dbReference type="InterPro" id="IPR001789">
    <property type="entry name" value="Sig_transdc_resp-reg_receiver"/>
</dbReference>
<dbReference type="GO" id="GO:0000160">
    <property type="term" value="P:phosphorelay signal transduction system"/>
    <property type="evidence" value="ECO:0007669"/>
    <property type="project" value="InterPro"/>
</dbReference>
<evidence type="ECO:0000259" key="3">
    <source>
        <dbReference type="PROSITE" id="PS50110"/>
    </source>
</evidence>
<dbReference type="Pfam" id="PF00072">
    <property type="entry name" value="Response_reg"/>
    <property type="match status" value="1"/>
</dbReference>
<dbReference type="AlphaFoldDB" id="A0A2U2PAH9"/>
<comment type="caution">
    <text evidence="4">The sequence shown here is derived from an EMBL/GenBank/DDBJ whole genome shotgun (WGS) entry which is preliminary data.</text>
</comment>
<evidence type="ECO:0000256" key="1">
    <source>
        <dbReference type="ARBA" id="ARBA00022553"/>
    </source>
</evidence>
<dbReference type="EMBL" id="QEAS01000025">
    <property type="protein sequence ID" value="PWG78397.1"/>
    <property type="molecule type" value="Genomic_DNA"/>
</dbReference>
<dbReference type="PANTHER" id="PTHR44591:SF3">
    <property type="entry name" value="RESPONSE REGULATORY DOMAIN-CONTAINING PROTEIN"/>
    <property type="match status" value="1"/>
</dbReference>
<dbReference type="SMART" id="SM00448">
    <property type="entry name" value="REC"/>
    <property type="match status" value="1"/>
</dbReference>
<dbReference type="PANTHER" id="PTHR44591">
    <property type="entry name" value="STRESS RESPONSE REGULATOR PROTEIN 1"/>
    <property type="match status" value="1"/>
</dbReference>
<evidence type="ECO:0000313" key="4">
    <source>
        <dbReference type="EMBL" id="PWG78397.1"/>
    </source>
</evidence>
<dbReference type="RefSeq" id="WP_109417999.1">
    <property type="nucleotide sequence ID" value="NZ_QEAS01000025.1"/>
</dbReference>
<feature type="domain" description="Response regulatory" evidence="3">
    <location>
        <begin position="3"/>
        <end position="117"/>
    </location>
</feature>
<keyword evidence="5" id="KW-1185">Reference proteome</keyword>
<reference evidence="4 5" key="1">
    <citation type="submission" date="2018-04" db="EMBL/GenBank/DDBJ databases">
        <title>Pedobacter chongqingensis sp. nov., isolated from a rottenly hemp rope.</title>
        <authorList>
            <person name="Cai Y."/>
        </authorList>
    </citation>
    <scope>NUCLEOTIDE SEQUENCE [LARGE SCALE GENOMIC DNA]</scope>
    <source>
        <strain evidence="4 5">FJ4-8</strain>
    </source>
</reference>
<evidence type="ECO:0000256" key="2">
    <source>
        <dbReference type="PROSITE-ProRule" id="PRU00169"/>
    </source>
</evidence>
<proteinExistence type="predicted"/>
<protein>
    <submittedName>
        <fullName evidence="4">Response regulator</fullName>
    </submittedName>
</protein>
<evidence type="ECO:0000313" key="5">
    <source>
        <dbReference type="Proteomes" id="UP000245647"/>
    </source>
</evidence>